<evidence type="ECO:0008006" key="3">
    <source>
        <dbReference type="Google" id="ProtNLM"/>
    </source>
</evidence>
<keyword evidence="2" id="KW-1185">Reference proteome</keyword>
<accession>A0ABU0B623</accession>
<name>A0ABU0B623_9HYPH</name>
<protein>
    <recommendedName>
        <fullName evidence="3">Phage tail assembly protein</fullName>
    </recommendedName>
</protein>
<gene>
    <name evidence="1" type="ORF">J2S75_000284</name>
</gene>
<evidence type="ECO:0000313" key="1">
    <source>
        <dbReference type="EMBL" id="MDQ0301273.1"/>
    </source>
</evidence>
<dbReference type="InterPro" id="IPR019289">
    <property type="entry name" value="Phage_tail_E/E"/>
</dbReference>
<sequence>MATITLKRAVEFDGKTFSSIDIDEPTVGGIEAYEKAKAEGATELGATVAMLAVDTGWPEGALRKVRASDLATISGAMAPFLAGPANGAIGA</sequence>
<proteinExistence type="predicted"/>
<dbReference type="Pfam" id="PF10109">
    <property type="entry name" value="Phage_TAC_7"/>
    <property type="match status" value="1"/>
</dbReference>
<evidence type="ECO:0000313" key="2">
    <source>
        <dbReference type="Proteomes" id="UP001224682"/>
    </source>
</evidence>
<reference evidence="1 2" key="1">
    <citation type="submission" date="2023-07" db="EMBL/GenBank/DDBJ databases">
        <title>Genomic Encyclopedia of Type Strains, Phase IV (KMG-IV): sequencing the most valuable type-strain genomes for metagenomic binning, comparative biology and taxonomic classification.</title>
        <authorList>
            <person name="Goeker M."/>
        </authorList>
    </citation>
    <scope>NUCLEOTIDE SEQUENCE [LARGE SCALE GENOMIC DNA]</scope>
    <source>
        <strain evidence="1 2">DSM 2457</strain>
    </source>
</reference>
<comment type="caution">
    <text evidence="1">The sequence shown here is derived from an EMBL/GenBank/DDBJ whole genome shotgun (WGS) entry which is preliminary data.</text>
</comment>
<dbReference type="Proteomes" id="UP001224682">
    <property type="component" value="Unassembled WGS sequence"/>
</dbReference>
<dbReference type="EMBL" id="JAUSUI010000001">
    <property type="protein sequence ID" value="MDQ0301273.1"/>
    <property type="molecule type" value="Genomic_DNA"/>
</dbReference>
<dbReference type="RefSeq" id="WP_307017496.1">
    <property type="nucleotide sequence ID" value="NZ_JAUSUI010000001.1"/>
</dbReference>
<organism evidence="1 2">
    <name type="scientific">Ancylobacter polymorphus</name>
    <dbReference type="NCBI Taxonomy" id="223390"/>
    <lineage>
        <taxon>Bacteria</taxon>
        <taxon>Pseudomonadati</taxon>
        <taxon>Pseudomonadota</taxon>
        <taxon>Alphaproteobacteria</taxon>
        <taxon>Hyphomicrobiales</taxon>
        <taxon>Xanthobacteraceae</taxon>
        <taxon>Ancylobacter</taxon>
    </lineage>
</organism>